<dbReference type="AlphaFoldDB" id="A0AAV8ZR35"/>
<comment type="caution">
    <text evidence="3">The sequence shown here is derived from an EMBL/GenBank/DDBJ whole genome shotgun (WGS) entry which is preliminary data.</text>
</comment>
<dbReference type="PANTHER" id="PTHR46599:SF3">
    <property type="entry name" value="PIGGYBAC TRANSPOSABLE ELEMENT-DERIVED PROTEIN 4"/>
    <property type="match status" value="1"/>
</dbReference>
<gene>
    <name evidence="3" type="ORF">NQ314_002698</name>
</gene>
<protein>
    <recommendedName>
        <fullName evidence="2">PiggyBac transposable element-derived protein domain-containing protein</fullName>
    </recommendedName>
</protein>
<feature type="region of interest" description="Disordered" evidence="1">
    <location>
        <begin position="134"/>
        <end position="158"/>
    </location>
</feature>
<accession>A0AAV8ZR35</accession>
<keyword evidence="4" id="KW-1185">Reference proteome</keyword>
<organism evidence="3 4">
    <name type="scientific">Rhamnusium bicolor</name>
    <dbReference type="NCBI Taxonomy" id="1586634"/>
    <lineage>
        <taxon>Eukaryota</taxon>
        <taxon>Metazoa</taxon>
        <taxon>Ecdysozoa</taxon>
        <taxon>Arthropoda</taxon>
        <taxon>Hexapoda</taxon>
        <taxon>Insecta</taxon>
        <taxon>Pterygota</taxon>
        <taxon>Neoptera</taxon>
        <taxon>Endopterygota</taxon>
        <taxon>Coleoptera</taxon>
        <taxon>Polyphaga</taxon>
        <taxon>Cucujiformia</taxon>
        <taxon>Chrysomeloidea</taxon>
        <taxon>Cerambycidae</taxon>
        <taxon>Lepturinae</taxon>
        <taxon>Rhagiini</taxon>
        <taxon>Rhamnusium</taxon>
    </lineage>
</organism>
<dbReference type="InterPro" id="IPR029526">
    <property type="entry name" value="PGBD"/>
</dbReference>
<reference evidence="3" key="1">
    <citation type="journal article" date="2023" name="Insect Mol. Biol.">
        <title>Genome sequencing provides insights into the evolution of gene families encoding plant cell wall-degrading enzymes in longhorned beetles.</title>
        <authorList>
            <person name="Shin N.R."/>
            <person name="Okamura Y."/>
            <person name="Kirsch R."/>
            <person name="Pauchet Y."/>
        </authorList>
    </citation>
    <scope>NUCLEOTIDE SEQUENCE</scope>
    <source>
        <strain evidence="3">RBIC_L_NR</strain>
    </source>
</reference>
<feature type="compositionally biased region" description="Basic and acidic residues" evidence="1">
    <location>
        <begin position="144"/>
        <end position="158"/>
    </location>
</feature>
<sequence>MQDKILQNIKMIFYPDKNLSIDEAMIGCQGRLSFRQYIANKSHKYGIKLYELTTYDGFILNILVYTGRGTLQDNNTSHAESVVKTLFTDYLGKGHTVYLDNFYTSVPLAEALFKEKTGCVGTFRENRRGNPKDVVKKIEKRRRSLEEERASASNKLER</sequence>
<proteinExistence type="predicted"/>
<dbReference type="Pfam" id="PF13843">
    <property type="entry name" value="DDE_Tnp_1_7"/>
    <property type="match status" value="1"/>
</dbReference>
<dbReference type="Proteomes" id="UP001162156">
    <property type="component" value="Unassembled WGS sequence"/>
</dbReference>
<name>A0AAV8ZR35_9CUCU</name>
<evidence type="ECO:0000313" key="3">
    <source>
        <dbReference type="EMBL" id="KAJ8967663.1"/>
    </source>
</evidence>
<evidence type="ECO:0000313" key="4">
    <source>
        <dbReference type="Proteomes" id="UP001162156"/>
    </source>
</evidence>
<evidence type="ECO:0000259" key="2">
    <source>
        <dbReference type="Pfam" id="PF13843"/>
    </source>
</evidence>
<evidence type="ECO:0000256" key="1">
    <source>
        <dbReference type="SAM" id="MobiDB-lite"/>
    </source>
</evidence>
<dbReference type="PANTHER" id="PTHR46599">
    <property type="entry name" value="PIGGYBAC TRANSPOSABLE ELEMENT-DERIVED PROTEIN 4"/>
    <property type="match status" value="1"/>
</dbReference>
<dbReference type="EMBL" id="JANEYF010000845">
    <property type="protein sequence ID" value="KAJ8967663.1"/>
    <property type="molecule type" value="Genomic_DNA"/>
</dbReference>
<feature type="domain" description="PiggyBac transposable element-derived protein" evidence="2">
    <location>
        <begin position="2"/>
        <end position="140"/>
    </location>
</feature>